<evidence type="ECO:0008006" key="3">
    <source>
        <dbReference type="Google" id="ProtNLM"/>
    </source>
</evidence>
<reference evidence="1" key="2">
    <citation type="submission" date="2021-08" db="EMBL/GenBank/DDBJ databases">
        <authorList>
            <person name="Tani A."/>
            <person name="Ola A."/>
            <person name="Ogura Y."/>
            <person name="Katsura K."/>
            <person name="Hayashi T."/>
        </authorList>
    </citation>
    <scope>NUCLEOTIDE SEQUENCE</scope>
    <source>
        <strain evidence="1">DSM 14458</strain>
    </source>
</reference>
<accession>A0ABQ4V271</accession>
<proteinExistence type="predicted"/>
<protein>
    <recommendedName>
        <fullName evidence="3">TubC N-terminal docking domain-containing protein</fullName>
    </recommendedName>
</protein>
<reference evidence="1" key="1">
    <citation type="journal article" date="2021" name="Front. Microbiol.">
        <title>Comprehensive Comparative Genomics and Phenotyping of Methylobacterium Species.</title>
        <authorList>
            <person name="Alessa O."/>
            <person name="Ogura Y."/>
            <person name="Fujitani Y."/>
            <person name="Takami H."/>
            <person name="Hayashi T."/>
            <person name="Sahin N."/>
            <person name="Tani A."/>
        </authorList>
    </citation>
    <scope>NUCLEOTIDE SEQUENCE</scope>
    <source>
        <strain evidence="1">DSM 14458</strain>
    </source>
</reference>
<comment type="caution">
    <text evidence="1">The sequence shown here is derived from an EMBL/GenBank/DDBJ whole genome shotgun (WGS) entry which is preliminary data.</text>
</comment>
<organism evidence="1 2">
    <name type="scientific">Methylorubrum suomiense</name>
    <dbReference type="NCBI Taxonomy" id="144191"/>
    <lineage>
        <taxon>Bacteria</taxon>
        <taxon>Pseudomonadati</taxon>
        <taxon>Pseudomonadota</taxon>
        <taxon>Alphaproteobacteria</taxon>
        <taxon>Hyphomicrobiales</taxon>
        <taxon>Methylobacteriaceae</taxon>
        <taxon>Methylorubrum</taxon>
    </lineage>
</organism>
<keyword evidence="2" id="KW-1185">Reference proteome</keyword>
<dbReference type="Proteomes" id="UP001055093">
    <property type="component" value="Unassembled WGS sequence"/>
</dbReference>
<name>A0ABQ4V271_9HYPH</name>
<dbReference type="EMBL" id="BPRE01000028">
    <property type="protein sequence ID" value="GJE78573.1"/>
    <property type="molecule type" value="Genomic_DNA"/>
</dbReference>
<gene>
    <name evidence="1" type="ORF">BGCPKDLD_5190</name>
</gene>
<sequence length="120" mass="13191">MSQSPIKIRLKHLGEHVGISAEKDGQVQWSNAFSADELDGLMEQLGRFRAALPEAVNPQIDANARIPTTERPAIAMRDHGAEGFELMIRHPGFGWLSFLLRDEACKVIAAAMLNRDPDGA</sequence>
<evidence type="ECO:0000313" key="1">
    <source>
        <dbReference type="EMBL" id="GJE78573.1"/>
    </source>
</evidence>
<dbReference type="RefSeq" id="WP_238308901.1">
    <property type="nucleotide sequence ID" value="NZ_BPRE01000028.1"/>
</dbReference>
<evidence type="ECO:0000313" key="2">
    <source>
        <dbReference type="Proteomes" id="UP001055093"/>
    </source>
</evidence>